<keyword evidence="1" id="KW-0732">Signal</keyword>
<dbReference type="STRING" id="1224947.SAMN05216480_102188"/>
<accession>A0A1I7FSH6</accession>
<evidence type="ECO:0000313" key="3">
    <source>
        <dbReference type="Proteomes" id="UP000199138"/>
    </source>
</evidence>
<dbReference type="PANTHER" id="PTHR36848">
    <property type="entry name" value="DNA-BINDING PROTEIN (PUTATIVE SECRETED PROTEIN)-RELATED"/>
    <property type="match status" value="1"/>
</dbReference>
<feature type="signal peptide" evidence="1">
    <location>
        <begin position="1"/>
        <end position="21"/>
    </location>
</feature>
<dbReference type="AlphaFoldDB" id="A0A1I7FSH6"/>
<proteinExistence type="predicted"/>
<keyword evidence="3" id="KW-1185">Reference proteome</keyword>
<dbReference type="SUPFAM" id="SSF49785">
    <property type="entry name" value="Galactose-binding domain-like"/>
    <property type="match status" value="1"/>
</dbReference>
<dbReference type="PANTHER" id="PTHR36848:SF2">
    <property type="entry name" value="SECRETED PROTEIN"/>
    <property type="match status" value="1"/>
</dbReference>
<protein>
    <submittedName>
        <fullName evidence="2">Alpha-L-rhamnosidase</fullName>
    </submittedName>
</protein>
<dbReference type="Gene3D" id="2.60.120.260">
    <property type="entry name" value="Galactose-binding domain-like"/>
    <property type="match status" value="1"/>
</dbReference>
<dbReference type="NCBIfam" id="NF045579">
    <property type="entry name" value="rhamnoside_JR"/>
    <property type="match status" value="1"/>
</dbReference>
<dbReference type="InterPro" id="IPR053161">
    <property type="entry name" value="Ulvan_degrading_GH"/>
</dbReference>
<evidence type="ECO:0000256" key="1">
    <source>
        <dbReference type="SAM" id="SignalP"/>
    </source>
</evidence>
<dbReference type="Proteomes" id="UP000199138">
    <property type="component" value="Unassembled WGS sequence"/>
</dbReference>
<organism evidence="2 3">
    <name type="scientific">Pustulibacterium marinum</name>
    <dbReference type="NCBI Taxonomy" id="1224947"/>
    <lineage>
        <taxon>Bacteria</taxon>
        <taxon>Pseudomonadati</taxon>
        <taxon>Bacteroidota</taxon>
        <taxon>Flavobacteriia</taxon>
        <taxon>Flavobacteriales</taxon>
        <taxon>Flavobacteriaceae</taxon>
        <taxon>Pustulibacterium</taxon>
    </lineage>
</organism>
<dbReference type="OrthoDB" id="9761519at2"/>
<dbReference type="EMBL" id="FPBK01000002">
    <property type="protein sequence ID" value="SFU39140.1"/>
    <property type="molecule type" value="Genomic_DNA"/>
</dbReference>
<feature type="chain" id="PRO_5011745708" evidence="1">
    <location>
        <begin position="22"/>
        <end position="906"/>
    </location>
</feature>
<dbReference type="Pfam" id="PF17132">
    <property type="entry name" value="Glyco_hydro_106"/>
    <property type="match status" value="2"/>
</dbReference>
<dbReference type="RefSeq" id="WP_093023826.1">
    <property type="nucleotide sequence ID" value="NZ_FPBK01000002.1"/>
</dbReference>
<evidence type="ECO:0000313" key="2">
    <source>
        <dbReference type="EMBL" id="SFU39140.1"/>
    </source>
</evidence>
<gene>
    <name evidence="2" type="ORF">SAMN05216480_102188</name>
</gene>
<name>A0A1I7FSH6_9FLAO</name>
<sequence length="906" mass="102512">MNFIKNSFVCICAMVSLQMAAQTTTTTTTTNAWQNTNNEAKPWTRWWWMGSAVDKHNIKNHLVQFQKAGLGGVEITPIYGVKGEEANFLEFWSPEYLEVLSYTIKTADSLGLGVDMVLGTGWPYGGKQVNLEDAASKLVYKKIDIKKGEKFEGSILPEKAKHLTLQAVMAFSSNKAENITAKVTAENTIKWKAKKGDYTIYALFLGKTGQQVKRAAPGGKGYTLDHFSHKALQNYVSFYHSAFANMEERPTTIFNDSYEVYGTTFTPDFLAQFEKRRGYSLLPHLNQLLLEEPDDIANRIKSDFRETISDILLEEFDRPWTKWANGYGMKTRLQAHGSPGNLIDLYASADIPECETFGSMPFDIPGYRRDPENIRKGDANPIMLKFSSSAAHISGKPLTSSESFTWLREHFKTALSHTKPEAEELFLNGVNHLFLHGSTYSPERAAWPGWKFYASVNFSPQNTIWADADAMFSYVKNVQTYLQKGTSDNEHLVYWPIHDVWNSYFEGKLFVQLKIHSLEEWLLPTNFYKLSTNLIEKGYTIDFISDRFIEEAKVVNGEIQLPGGTFKSIIIPKSKFIPLATMRKLQELKAAGGNIIFEGLPASVPGFFQYEKQNSQLQQLLKEVSVSEDVLASLAANNNQPETLVTTGLKFIRRSYEGGKIYYLVNHTAKKIDTLIPLNTNEKEVLLLDPLTEKVGKAKVVQKGNQTFIKLQLASGDAIIAQSGDHFDVAEWTYFEEQSKQYAIEGNWELTFENGGPTIPESIELSTLTDWTKINEETTNFSGTGVYTISFENPDASVHNWNLDLGNVRESAEVYLNGEYLQTLWSVPFTLQLSNLKEGTNQLTIKVTNLAANRLRAKEMRGEEWKNFYEINMVTKDYQKFDATLWKPMPSGLLSTINLIPLKEID</sequence>
<dbReference type="InterPro" id="IPR008979">
    <property type="entry name" value="Galactose-bd-like_sf"/>
</dbReference>
<reference evidence="2 3" key="1">
    <citation type="submission" date="2016-10" db="EMBL/GenBank/DDBJ databases">
        <authorList>
            <person name="de Groot N.N."/>
        </authorList>
    </citation>
    <scope>NUCLEOTIDE SEQUENCE [LARGE SCALE GENOMIC DNA]</scope>
    <source>
        <strain evidence="2 3">CGMCC 1.12333</strain>
    </source>
</reference>